<sequence length="293" mass="34621">MQNYKFLIDSKIDINSKDLINLRTFYTPIIGIQGISFYQYLFDLYHLDKKTSHDWDLVSDFLTLDFSELEIIKNKLEALGLIKTFQDSDGNLLFRLFKPLNANEIVNNILISNLLESKIGKEKFDFLIKKNAHYYFDEDKMTNISKNFFEIFGQKKMLKNQKKSFNFELLQEKDWLNNLSSEEYIYNFTKKALSPTQILMLKKIKTLKFSDPAINCIIKYSISINNSIVCNYIEKIANDFAKRNLFEADMIDNELNQVINYKNSNNSRLLMLKKESDFEFEKSKFDDGLSWDD</sequence>
<evidence type="ECO:0000259" key="2">
    <source>
        <dbReference type="Pfam" id="PF07261"/>
    </source>
</evidence>
<dbReference type="Proteomes" id="UP000013137">
    <property type="component" value="Unassembled WGS sequence"/>
</dbReference>
<evidence type="ECO:0000313" key="5">
    <source>
        <dbReference type="Proteomes" id="UP000013137"/>
    </source>
</evidence>
<evidence type="ECO:0008006" key="6">
    <source>
        <dbReference type="Google" id="ProtNLM"/>
    </source>
</evidence>
<accession>N9SQV8</accession>
<dbReference type="InterPro" id="IPR058660">
    <property type="entry name" value="WHD_DnaB"/>
</dbReference>
<dbReference type="RefSeq" id="WP_002881924.1">
    <property type="nucleotide sequence ID" value="NZ_AMWK01000013.1"/>
</dbReference>
<dbReference type="EMBL" id="AMWK01000013">
    <property type="protein sequence ID" value="ENY53744.1"/>
    <property type="molecule type" value="Genomic_DNA"/>
</dbReference>
<feature type="domain" description="Replicative helicase loading/DNA remodeling protein DnaB N-terminal winged helix" evidence="3">
    <location>
        <begin position="2"/>
        <end position="163"/>
    </location>
</feature>
<gene>
    <name evidence="4" type="ORF">MALK_5410</name>
</gene>
<dbReference type="eggNOG" id="COG3611">
    <property type="taxonomic scope" value="Bacteria"/>
</dbReference>
<keyword evidence="5" id="KW-1185">Reference proteome</keyword>
<name>N9SQV8_9BACT</name>
<dbReference type="Pfam" id="PF25888">
    <property type="entry name" value="WHD_DnaB"/>
    <property type="match status" value="1"/>
</dbReference>
<dbReference type="PATRIC" id="fig|1188234.3.peg.518"/>
<organism evidence="4 5">
    <name type="scientific">Metamycoplasma alkalescens 14918</name>
    <dbReference type="NCBI Taxonomy" id="1188234"/>
    <lineage>
        <taxon>Bacteria</taxon>
        <taxon>Bacillati</taxon>
        <taxon>Mycoplasmatota</taxon>
        <taxon>Mycoplasmoidales</taxon>
        <taxon>Metamycoplasmataceae</taxon>
        <taxon>Metamycoplasma</taxon>
    </lineage>
</organism>
<evidence type="ECO:0000259" key="3">
    <source>
        <dbReference type="Pfam" id="PF25888"/>
    </source>
</evidence>
<dbReference type="Gene3D" id="1.10.10.630">
    <property type="entry name" value="DnaD domain-like"/>
    <property type="match status" value="1"/>
</dbReference>
<dbReference type="InterPro" id="IPR034829">
    <property type="entry name" value="DnaD-like_sf"/>
</dbReference>
<dbReference type="AlphaFoldDB" id="N9SQV8"/>
<dbReference type="Pfam" id="PF07261">
    <property type="entry name" value="DnaB_2"/>
    <property type="match status" value="1"/>
</dbReference>
<comment type="similarity">
    <text evidence="1">Belongs to the DnaB/DnaD family.</text>
</comment>
<feature type="domain" description="DnaB/C C-terminal" evidence="2">
    <location>
        <begin position="189"/>
        <end position="249"/>
    </location>
</feature>
<dbReference type="InterPro" id="IPR006343">
    <property type="entry name" value="DnaB/C_C"/>
</dbReference>
<evidence type="ECO:0000256" key="1">
    <source>
        <dbReference type="ARBA" id="ARBA00093462"/>
    </source>
</evidence>
<comment type="caution">
    <text evidence="4">The sequence shown here is derived from an EMBL/GenBank/DDBJ whole genome shotgun (WGS) entry which is preliminary data.</text>
</comment>
<proteinExistence type="inferred from homology"/>
<evidence type="ECO:0000313" key="4">
    <source>
        <dbReference type="EMBL" id="ENY53744.1"/>
    </source>
</evidence>
<reference evidence="4 5" key="1">
    <citation type="journal article" date="2013" name="Genome Announc.">
        <title>Draft Genome Sequences of Mycoplasma alkalescens, Mycoplasma arginini, and Mycoplasma bovigenitalium, Three Species with Equivocal Pathogenic Status for Cattle.</title>
        <authorList>
            <person name="Manso-Silvan L."/>
            <person name="Tardy F."/>
            <person name="Baranowski E."/>
            <person name="Barre A."/>
            <person name="Blanchard A."/>
            <person name="Breton M."/>
            <person name="Couture C."/>
            <person name="Citti C."/>
            <person name="Dordet-Frisoni E."/>
            <person name="Dupuy V."/>
            <person name="Gaurivaud P."/>
            <person name="Jacob D."/>
            <person name="Lemaitre C."/>
            <person name="Nikolski M."/>
            <person name="Nouvel L.X."/>
            <person name="Poumarat F."/>
            <person name="Thebault P."/>
            <person name="Theil S."/>
            <person name="Thiaucourt F."/>
            <person name="Sirand-Pugnet P."/>
        </authorList>
    </citation>
    <scope>NUCLEOTIDE SEQUENCE [LARGE SCALE GENOMIC DNA]</scope>
    <source>
        <strain evidence="4 5">14918</strain>
    </source>
</reference>
<protein>
    <recommendedName>
        <fullName evidence="6">DnaD domain-containing protein</fullName>
    </recommendedName>
</protein>
<dbReference type="OrthoDB" id="395744at2"/>